<dbReference type="GO" id="GO:0003677">
    <property type="term" value="F:DNA binding"/>
    <property type="evidence" value="ECO:0007669"/>
    <property type="project" value="UniProtKB-UniRule"/>
</dbReference>
<dbReference type="InterPro" id="IPR044068">
    <property type="entry name" value="CB"/>
</dbReference>
<dbReference type="Proteomes" id="UP000092743">
    <property type="component" value="Plasmid p109822"/>
</dbReference>
<dbReference type="PROSITE" id="PS51900">
    <property type="entry name" value="CB"/>
    <property type="match status" value="1"/>
</dbReference>
<geneLocation type="plasmid" evidence="9 12">
    <name>p150790</name>
</geneLocation>
<dbReference type="Proteomes" id="UP000092743">
    <property type="component" value="Plasmid p46701"/>
</dbReference>
<geneLocation type="plasmid" evidence="10 12">
    <name>p109822</name>
</geneLocation>
<evidence type="ECO:0000313" key="9">
    <source>
        <dbReference type="EMBL" id="ANS51622.1"/>
    </source>
</evidence>
<comment type="similarity">
    <text evidence="1">Belongs to the 'phage' integrase family.</text>
</comment>
<dbReference type="PANTHER" id="PTHR30349">
    <property type="entry name" value="PHAGE INTEGRASE-RELATED"/>
    <property type="match status" value="1"/>
</dbReference>
<dbReference type="PROSITE" id="PS51898">
    <property type="entry name" value="TYR_RECOMBINASE"/>
    <property type="match status" value="1"/>
</dbReference>
<dbReference type="InterPro" id="IPR013762">
    <property type="entry name" value="Integrase-like_cat_sf"/>
</dbReference>
<evidence type="ECO:0000256" key="5">
    <source>
        <dbReference type="PROSITE-ProRule" id="PRU01248"/>
    </source>
</evidence>
<dbReference type="Pfam" id="PF13495">
    <property type="entry name" value="Phage_int_SAM_4"/>
    <property type="match status" value="1"/>
</dbReference>
<keyword evidence="2" id="KW-0229">DNA integration</keyword>
<evidence type="ECO:0000256" key="4">
    <source>
        <dbReference type="ARBA" id="ARBA00023172"/>
    </source>
</evidence>
<dbReference type="Proteomes" id="UP000092743">
    <property type="component" value="Chromosome"/>
</dbReference>
<dbReference type="AlphaFoldDB" id="A0A9W3SIP8"/>
<keyword evidence="10" id="KW-0614">Plasmid</keyword>
<evidence type="ECO:0000313" key="11">
    <source>
        <dbReference type="EMBL" id="ANS52517.1"/>
    </source>
</evidence>
<proteinExistence type="inferred from homology"/>
<dbReference type="InterPro" id="IPR010998">
    <property type="entry name" value="Integrase_recombinase_N"/>
</dbReference>
<evidence type="ECO:0000256" key="3">
    <source>
        <dbReference type="ARBA" id="ARBA00023125"/>
    </source>
</evidence>
<dbReference type="EMBL" id="CP015351">
    <property type="protein sequence ID" value="ANS51622.1"/>
    <property type="molecule type" value="Genomic_DNA"/>
</dbReference>
<name>A0A9W3SIP8_BACTU</name>
<evidence type="ECO:0000259" key="7">
    <source>
        <dbReference type="PROSITE" id="PS51900"/>
    </source>
</evidence>
<dbReference type="InterPro" id="IPR011010">
    <property type="entry name" value="DNA_brk_join_enz"/>
</dbReference>
<evidence type="ECO:0000313" key="8">
    <source>
        <dbReference type="EMBL" id="ANS49881.1"/>
    </source>
</evidence>
<dbReference type="GO" id="GO:0006310">
    <property type="term" value="P:DNA recombination"/>
    <property type="evidence" value="ECO:0007669"/>
    <property type="project" value="UniProtKB-KW"/>
</dbReference>
<accession>A0A9W3SIP8</accession>
<dbReference type="EMBL" id="CP015358">
    <property type="protein sequence ID" value="ANS52517.1"/>
    <property type="molecule type" value="Genomic_DNA"/>
</dbReference>
<organism evidence="10 12">
    <name type="scientific">Bacillus thuringiensis</name>
    <dbReference type="NCBI Taxonomy" id="1428"/>
    <lineage>
        <taxon>Bacteria</taxon>
        <taxon>Bacillati</taxon>
        <taxon>Bacillota</taxon>
        <taxon>Bacilli</taxon>
        <taxon>Bacillales</taxon>
        <taxon>Bacillaceae</taxon>
        <taxon>Bacillus</taxon>
        <taxon>Bacillus cereus group</taxon>
    </lineage>
</organism>
<dbReference type="InterPro" id="IPR004107">
    <property type="entry name" value="Integrase_SAM-like_N"/>
</dbReference>
<feature type="domain" description="Core-binding (CB)" evidence="7">
    <location>
        <begin position="1"/>
        <end position="84"/>
    </location>
</feature>
<evidence type="ECO:0000259" key="6">
    <source>
        <dbReference type="PROSITE" id="PS51898"/>
    </source>
</evidence>
<evidence type="ECO:0000313" key="12">
    <source>
        <dbReference type="Proteomes" id="UP000092743"/>
    </source>
</evidence>
<dbReference type="Gene3D" id="1.10.443.10">
    <property type="entry name" value="Intergrase catalytic core"/>
    <property type="match status" value="1"/>
</dbReference>
<geneLocation type="plasmid" evidence="11 12">
    <name>p46701</name>
</geneLocation>
<protein>
    <submittedName>
        <fullName evidence="10">TnP I resolvase TnpI</fullName>
    </submittedName>
</protein>
<keyword evidence="3 5" id="KW-0238">DNA-binding</keyword>
<dbReference type="GO" id="GO:0015074">
    <property type="term" value="P:DNA integration"/>
    <property type="evidence" value="ECO:0007669"/>
    <property type="project" value="UniProtKB-KW"/>
</dbReference>
<dbReference type="Pfam" id="PF00589">
    <property type="entry name" value="Phage_integrase"/>
    <property type="match status" value="1"/>
</dbReference>
<dbReference type="PANTHER" id="PTHR30349:SF41">
    <property type="entry name" value="INTEGRASE_RECOMBINASE PROTEIN MJ0367-RELATED"/>
    <property type="match status" value="1"/>
</dbReference>
<dbReference type="EMBL" id="CP015350">
    <property type="protein sequence ID" value="ANS49881.1"/>
    <property type="molecule type" value="Genomic_DNA"/>
</dbReference>
<evidence type="ECO:0000256" key="2">
    <source>
        <dbReference type="ARBA" id="ARBA00022908"/>
    </source>
</evidence>
<feature type="domain" description="Tyr recombinase" evidence="6">
    <location>
        <begin position="107"/>
        <end position="289"/>
    </location>
</feature>
<sequence>MKLIESFVTYLMAEEKTKNTVYNYKLAIQEYASWFIDIFDKEPTALYSQNVKDYLQYLQFVKKRSAKTINVKLASLQKYNEFLIVMGVQNELVISKNMKKKIQQDYASPAQFSEKEVHKFLQAIVETKKVRDYAIVILLMHTGCRISEALHIELQQDLYLSSSELVIRSGKGDKQRTVLLNQKVIQALKNYLVERNVHKYKESPYLFVSNKGPKLSRMTVNDMFKKYSKLAGLENVLKPHALRHYFCSHALENGFDVHEVAHIAGHSNIHTTLLYTNPSRTKMLDKLNLL</sequence>
<dbReference type="RefSeq" id="WP_065485082.1">
    <property type="nucleotide sequence ID" value="NZ_CP015350.1"/>
</dbReference>
<evidence type="ECO:0000313" key="10">
    <source>
        <dbReference type="EMBL" id="ANS52280.1"/>
    </source>
</evidence>
<dbReference type="InterPro" id="IPR002104">
    <property type="entry name" value="Integrase_catalytic"/>
</dbReference>
<gene>
    <name evidence="10" type="primary">tnpI_4</name>
    <name evidence="8" type="synonym">tnpI_1</name>
    <name evidence="9" type="synonym">tnpI_2</name>
    <name evidence="11" type="synonym">tnpI_5</name>
    <name evidence="8" type="ORF">BT246_45420</name>
    <name evidence="9" type="ORF">BT246_63310</name>
    <name evidence="10" type="ORF">BT246_69890</name>
    <name evidence="11" type="ORF">BT246_72280</name>
</gene>
<dbReference type="SUPFAM" id="SSF56349">
    <property type="entry name" value="DNA breaking-rejoining enzymes"/>
    <property type="match status" value="1"/>
</dbReference>
<evidence type="ECO:0000256" key="1">
    <source>
        <dbReference type="ARBA" id="ARBA00008857"/>
    </source>
</evidence>
<dbReference type="Gene3D" id="1.10.150.130">
    <property type="match status" value="1"/>
</dbReference>
<dbReference type="EMBL" id="CP015355">
    <property type="protein sequence ID" value="ANS52280.1"/>
    <property type="molecule type" value="Genomic_DNA"/>
</dbReference>
<keyword evidence="4" id="KW-0233">DNA recombination</keyword>
<dbReference type="Proteomes" id="UP000092743">
    <property type="component" value="Plasmid p150790"/>
</dbReference>
<dbReference type="InterPro" id="IPR050090">
    <property type="entry name" value="Tyrosine_recombinase_XerCD"/>
</dbReference>
<reference evidence="10 12" key="1">
    <citation type="submission" date="2016-04" db="EMBL/GenBank/DDBJ databases">
        <title>High quality genome of the nematocidal Bacillus thuringiensis MYBT18246.</title>
        <authorList>
            <person name="Hollensteiner J."/>
            <person name="Poehlein A."/>
            <person name="Sproeer C."/>
            <person name="Bunk B."/>
            <person name="Rosenstiel P."/>
            <person name="Schulenburg H."/>
            <person name="Liesegang H."/>
        </authorList>
    </citation>
    <scope>NUCLEOTIDE SEQUENCE [LARGE SCALE GENOMIC DNA]</scope>
    <source>
        <strain evidence="10 12">MYBT18246</strain>
        <plasmid evidence="10 12">p109822</plasmid>
        <plasmid evidence="9 12">p150790</plasmid>
        <plasmid evidence="11 12">p46701</plasmid>
    </source>
</reference>